<keyword evidence="3" id="KW-1185">Reference proteome</keyword>
<evidence type="ECO:0000313" key="3">
    <source>
        <dbReference type="Proteomes" id="UP001529510"/>
    </source>
</evidence>
<name>A0ABD0PNI9_CIRMR</name>
<sequence length="89" mass="9656">VKDFYRSCINMKEIDRLGAGPMTEVIESCGGWDLSGAPPGGAGWDSGSAPVRPDFNEMLYKTQGIYSTSVFFSLTVSVDDKNSSRNAIR</sequence>
<reference evidence="2 3" key="1">
    <citation type="submission" date="2024-05" db="EMBL/GenBank/DDBJ databases">
        <title>Genome sequencing and assembly of Indian major carp, Cirrhinus mrigala (Hamilton, 1822).</title>
        <authorList>
            <person name="Mohindra V."/>
            <person name="Chowdhury L.M."/>
            <person name="Lal K."/>
            <person name="Jena J.K."/>
        </authorList>
    </citation>
    <scope>NUCLEOTIDE SEQUENCE [LARGE SCALE GENOMIC DNA]</scope>
    <source>
        <strain evidence="2">CM1030</strain>
        <tissue evidence="2">Blood</tissue>
    </source>
</reference>
<gene>
    <name evidence="2" type="ORF">M9458_031224</name>
</gene>
<evidence type="ECO:0000259" key="1">
    <source>
        <dbReference type="Pfam" id="PF05649"/>
    </source>
</evidence>
<feature type="domain" description="Peptidase M13 N-terminal" evidence="1">
    <location>
        <begin position="1"/>
        <end position="88"/>
    </location>
</feature>
<dbReference type="InterPro" id="IPR008753">
    <property type="entry name" value="Peptidase_M13_N"/>
</dbReference>
<evidence type="ECO:0000313" key="2">
    <source>
        <dbReference type="EMBL" id="KAL0175256.1"/>
    </source>
</evidence>
<dbReference type="Pfam" id="PF05649">
    <property type="entry name" value="Peptidase_M13_N"/>
    <property type="match status" value="1"/>
</dbReference>
<dbReference type="EMBL" id="JAMKFB020000015">
    <property type="protein sequence ID" value="KAL0175256.1"/>
    <property type="molecule type" value="Genomic_DNA"/>
</dbReference>
<dbReference type="Proteomes" id="UP001529510">
    <property type="component" value="Unassembled WGS sequence"/>
</dbReference>
<proteinExistence type="predicted"/>
<feature type="non-terminal residue" evidence="2">
    <location>
        <position position="89"/>
    </location>
</feature>
<accession>A0ABD0PNI9</accession>
<dbReference type="AlphaFoldDB" id="A0ABD0PNI9"/>
<organism evidence="2 3">
    <name type="scientific">Cirrhinus mrigala</name>
    <name type="common">Mrigala</name>
    <dbReference type="NCBI Taxonomy" id="683832"/>
    <lineage>
        <taxon>Eukaryota</taxon>
        <taxon>Metazoa</taxon>
        <taxon>Chordata</taxon>
        <taxon>Craniata</taxon>
        <taxon>Vertebrata</taxon>
        <taxon>Euteleostomi</taxon>
        <taxon>Actinopterygii</taxon>
        <taxon>Neopterygii</taxon>
        <taxon>Teleostei</taxon>
        <taxon>Ostariophysi</taxon>
        <taxon>Cypriniformes</taxon>
        <taxon>Cyprinidae</taxon>
        <taxon>Labeoninae</taxon>
        <taxon>Labeonini</taxon>
        <taxon>Cirrhinus</taxon>
    </lineage>
</organism>
<protein>
    <recommendedName>
        <fullName evidence="1">Peptidase M13 N-terminal domain-containing protein</fullName>
    </recommendedName>
</protein>
<dbReference type="Gene3D" id="1.10.1380.10">
    <property type="entry name" value="Neutral endopeptidase , domain2"/>
    <property type="match status" value="1"/>
</dbReference>
<comment type="caution">
    <text evidence="2">The sequence shown here is derived from an EMBL/GenBank/DDBJ whole genome shotgun (WGS) entry which is preliminary data.</text>
</comment>
<dbReference type="InterPro" id="IPR042089">
    <property type="entry name" value="Peptidase_M13_dom_2"/>
</dbReference>
<feature type="non-terminal residue" evidence="2">
    <location>
        <position position="1"/>
    </location>
</feature>
<dbReference type="SUPFAM" id="SSF55486">
    <property type="entry name" value="Metalloproteases ('zincins'), catalytic domain"/>
    <property type="match status" value="1"/>
</dbReference>